<organism evidence="10 11">
    <name type="scientific">Thalassiosira pseudonana</name>
    <name type="common">Marine diatom</name>
    <name type="synonym">Cyclotella nana</name>
    <dbReference type="NCBI Taxonomy" id="35128"/>
    <lineage>
        <taxon>Eukaryota</taxon>
        <taxon>Sar</taxon>
        <taxon>Stramenopiles</taxon>
        <taxon>Ochrophyta</taxon>
        <taxon>Bacillariophyta</taxon>
        <taxon>Coscinodiscophyceae</taxon>
        <taxon>Thalassiosirophycidae</taxon>
        <taxon>Thalassiosirales</taxon>
        <taxon>Thalassiosiraceae</taxon>
        <taxon>Thalassiosira</taxon>
    </lineage>
</organism>
<name>B5YNB8_THAPS</name>
<keyword evidence="11" id="KW-1185">Reference proteome</keyword>
<evidence type="ECO:0000256" key="6">
    <source>
        <dbReference type="ARBA" id="ARBA00023136"/>
    </source>
</evidence>
<keyword evidence="3" id="KW-0813">Transport</keyword>
<protein>
    <recommendedName>
        <fullName evidence="9">DOMON domain-containing protein</fullName>
    </recommendedName>
</protein>
<dbReference type="NCBIfam" id="NF033679">
    <property type="entry name" value="DNRLRE_dom"/>
    <property type="match status" value="1"/>
</dbReference>
<dbReference type="InParanoid" id="B5YNB8"/>
<feature type="compositionally biased region" description="Polar residues" evidence="7">
    <location>
        <begin position="83"/>
        <end position="100"/>
    </location>
</feature>
<feature type="domain" description="DOMON" evidence="9">
    <location>
        <begin position="336"/>
        <end position="465"/>
    </location>
</feature>
<keyword evidence="8" id="KW-0812">Transmembrane</keyword>
<dbReference type="EMBL" id="CP001160">
    <property type="protein sequence ID" value="ACI64604.1"/>
    <property type="molecule type" value="Genomic_DNA"/>
</dbReference>
<dbReference type="InterPro" id="IPR005018">
    <property type="entry name" value="DOMON_domain"/>
</dbReference>
<dbReference type="PANTHER" id="PTHR23130:SF171">
    <property type="entry name" value="OS01G0895300 PROTEIN"/>
    <property type="match status" value="1"/>
</dbReference>
<evidence type="ECO:0000256" key="5">
    <source>
        <dbReference type="ARBA" id="ARBA00022729"/>
    </source>
</evidence>
<dbReference type="PANTHER" id="PTHR23130">
    <property type="entry name" value="CYTOCHROME B561 AND DOMON DOMAIN-CONTAINING PROTEIN"/>
    <property type="match status" value="1"/>
</dbReference>
<dbReference type="CDD" id="cd09631">
    <property type="entry name" value="DOMON_DOH"/>
    <property type="match status" value="1"/>
</dbReference>
<dbReference type="HOGENOM" id="CLU_320184_0_0_1"/>
<evidence type="ECO:0000256" key="1">
    <source>
        <dbReference type="ARBA" id="ARBA00004370"/>
    </source>
</evidence>
<reference evidence="10 11" key="2">
    <citation type="journal article" date="2008" name="Nature">
        <title>The Phaeodactylum genome reveals the evolutionary history of diatom genomes.</title>
        <authorList>
            <person name="Bowler C."/>
            <person name="Allen A.E."/>
            <person name="Badger J.H."/>
            <person name="Grimwood J."/>
            <person name="Jabbari K."/>
            <person name="Kuo A."/>
            <person name="Maheswari U."/>
            <person name="Martens C."/>
            <person name="Maumus F."/>
            <person name="Otillar R.P."/>
            <person name="Rayko E."/>
            <person name="Salamov A."/>
            <person name="Vandepoele K."/>
            <person name="Beszteri B."/>
            <person name="Gruber A."/>
            <person name="Heijde M."/>
            <person name="Katinka M."/>
            <person name="Mock T."/>
            <person name="Valentin K."/>
            <person name="Verret F."/>
            <person name="Berges J.A."/>
            <person name="Brownlee C."/>
            <person name="Cadoret J.P."/>
            <person name="Chiovitti A."/>
            <person name="Choi C.J."/>
            <person name="Coesel S."/>
            <person name="De Martino A."/>
            <person name="Detter J.C."/>
            <person name="Durkin C."/>
            <person name="Falciatore A."/>
            <person name="Fournet J."/>
            <person name="Haruta M."/>
            <person name="Huysman M.J."/>
            <person name="Jenkins B.D."/>
            <person name="Jiroutova K."/>
            <person name="Jorgensen R.E."/>
            <person name="Joubert Y."/>
            <person name="Kaplan A."/>
            <person name="Kroger N."/>
            <person name="Kroth P.G."/>
            <person name="La Roche J."/>
            <person name="Lindquist E."/>
            <person name="Lommer M."/>
            <person name="Martin-Jezequel V."/>
            <person name="Lopez P.J."/>
            <person name="Lucas S."/>
            <person name="Mangogna M."/>
            <person name="McGinnis K."/>
            <person name="Medlin L.K."/>
            <person name="Montsant A."/>
            <person name="Oudot-Le Secq M.P."/>
            <person name="Napoli C."/>
            <person name="Obornik M."/>
            <person name="Parker M.S."/>
            <person name="Petit J.L."/>
            <person name="Porcel B.M."/>
            <person name="Poulsen N."/>
            <person name="Robison M."/>
            <person name="Rychlewski L."/>
            <person name="Rynearson T.A."/>
            <person name="Schmutz J."/>
            <person name="Shapiro H."/>
            <person name="Siaut M."/>
            <person name="Stanley M."/>
            <person name="Sussman M.R."/>
            <person name="Taylor A.R."/>
            <person name="Vardi A."/>
            <person name="von Dassow P."/>
            <person name="Vyverman W."/>
            <person name="Willis A."/>
            <person name="Wyrwicz L.S."/>
            <person name="Rokhsar D.S."/>
            <person name="Weissenbach J."/>
            <person name="Armbrust E.V."/>
            <person name="Green B.R."/>
            <person name="Van de Peer Y."/>
            <person name="Grigoriev I.V."/>
        </authorList>
    </citation>
    <scope>NUCLEOTIDE SEQUENCE [LARGE SCALE GENOMIC DNA]</scope>
    <source>
        <strain evidence="10 11">CCMP1335</strain>
    </source>
</reference>
<gene>
    <name evidence="10" type="ORF">THAPS_7092</name>
</gene>
<dbReference type="PROSITE" id="PS50836">
    <property type="entry name" value="DOMON"/>
    <property type="match status" value="1"/>
</dbReference>
<dbReference type="GO" id="GO:0016020">
    <property type="term" value="C:membrane"/>
    <property type="evidence" value="ECO:0007669"/>
    <property type="project" value="UniProtKB-SubCell"/>
</dbReference>
<dbReference type="Proteomes" id="UP000001449">
    <property type="component" value="Chromosome 7"/>
</dbReference>
<keyword evidence="5" id="KW-0732">Signal</keyword>
<keyword evidence="4" id="KW-0964">Secreted</keyword>
<evidence type="ECO:0000256" key="3">
    <source>
        <dbReference type="ARBA" id="ARBA00022448"/>
    </source>
</evidence>
<evidence type="ECO:0000256" key="7">
    <source>
        <dbReference type="SAM" id="MobiDB-lite"/>
    </source>
</evidence>
<evidence type="ECO:0000313" key="11">
    <source>
        <dbReference type="Proteomes" id="UP000001449"/>
    </source>
</evidence>
<dbReference type="eggNOG" id="ENOG502T3KX">
    <property type="taxonomic scope" value="Eukaryota"/>
</dbReference>
<feature type="region of interest" description="Disordered" evidence="7">
    <location>
        <begin position="71"/>
        <end position="100"/>
    </location>
</feature>
<feature type="transmembrane region" description="Helical" evidence="8">
    <location>
        <begin position="122"/>
        <end position="146"/>
    </location>
</feature>
<dbReference type="GeneID" id="7447101"/>
<dbReference type="PaxDb" id="35128-Thaps7092"/>
<evidence type="ECO:0000259" key="9">
    <source>
        <dbReference type="PROSITE" id="PS50836"/>
    </source>
</evidence>
<dbReference type="KEGG" id="tps:THAPS_7092"/>
<keyword evidence="6 8" id="KW-0472">Membrane</keyword>
<keyword evidence="8" id="KW-1133">Transmembrane helix</keyword>
<dbReference type="RefSeq" id="XP_002295887.1">
    <property type="nucleotide sequence ID" value="XM_002295851.1"/>
</dbReference>
<evidence type="ECO:0000256" key="4">
    <source>
        <dbReference type="ARBA" id="ARBA00022525"/>
    </source>
</evidence>
<proteinExistence type="predicted"/>
<sequence>MQHQTMDSYPERIQRIADDDSSIDLSTAPSSISVLGNENIIVEECSSLDWSLCQDEEHGDAFANHGAPMTPRVKSQRGGMNLSARSETSGEVPVSSPSTDDNSSFFESLSEYVTSQSPAKKLIFFSSVFMVLCSLGLAVVGIGLSYNSYNQRQAVAVNAMESVMSGDSSAMPEGGSARMDIETEDDSKTFNPWEETKTTEAAVATTVESFTDATIGGDVESIVTTPLLIQLDTTTAATVAAEDDIDADLLEPEWPVDVEMSMSMPSMLIQPTDASAAKDEIDADLLEPEWPIEVEMSMSMPSMLSQPTDASIILDFEHIVPAQDCTKELCQYQLSDDLSLQYQVFVPESTTVDECDGCSVGMIMTYEGIAWLGLGFSNDGSMIGSEAVIGAVGAEQVPLKYTLGGKSSDAVQPMSDDKQTLKNASIEVVNSASGSKTIMKFTKLMKEIGEIEILTGSNNFLWAYGSDITLGYHTGRSPFALNLLGEDDFPLGATFTEPTNQLVPAQISLAIGNETGVPTYYPTSGPEALTEVITPISDTFLEYNSNQTFGDKQRLKVDGKPLRVTLIRFDMTPLVENKATALTNIKLRLYALTSSPHGGKIDILMEDICGEWEENSLSFMSAPTGVFQNITQPVGTLAAVIEYEWAETDLSLDFSNLPLHLTLRITSHFDNGVTYASKENTTAMPELIVDFMGTPQTEFPTYYPTSWMPTSFPTPLPANGTTKAPVATVITPSPSRSPVGDVSFIVSKDAMIRGGEYGNRASGTEPFIAINGSNDDGNTRKSILEFDLSDVPPGVDYSYALQLYVTYTGDDETRSISVSRLTGAFGWSENTVTWNSFGNPPSEVVSWFNILSSDRDSIVSIPIGQLKTVNGKAILVLEVSSDVSSGNKFDFRSRENGSTPPRLVGSV</sequence>
<dbReference type="GO" id="GO:0005576">
    <property type="term" value="C:extracellular region"/>
    <property type="evidence" value="ECO:0007669"/>
    <property type="project" value="UniProtKB-SubCell"/>
</dbReference>
<accession>B5YNB8</accession>
<dbReference type="SMART" id="SM00664">
    <property type="entry name" value="DoH"/>
    <property type="match status" value="1"/>
</dbReference>
<comment type="subcellular location">
    <subcellularLocation>
        <location evidence="1">Membrane</location>
    </subcellularLocation>
    <subcellularLocation>
        <location evidence="2">Secreted</location>
    </subcellularLocation>
</comment>
<evidence type="ECO:0000256" key="8">
    <source>
        <dbReference type="SAM" id="Phobius"/>
    </source>
</evidence>
<dbReference type="InterPro" id="IPR055372">
    <property type="entry name" value="CBM96"/>
</dbReference>
<dbReference type="InterPro" id="IPR045266">
    <property type="entry name" value="DOH_DOMON"/>
</dbReference>
<evidence type="ECO:0000313" key="10">
    <source>
        <dbReference type="EMBL" id="ACI64604.1"/>
    </source>
</evidence>
<evidence type="ECO:0000256" key="2">
    <source>
        <dbReference type="ARBA" id="ARBA00004613"/>
    </source>
</evidence>
<dbReference type="AlphaFoldDB" id="B5YNB8"/>
<reference evidence="10 11" key="1">
    <citation type="journal article" date="2004" name="Science">
        <title>The genome of the diatom Thalassiosira pseudonana: ecology, evolution, and metabolism.</title>
        <authorList>
            <person name="Armbrust E.V."/>
            <person name="Berges J.A."/>
            <person name="Bowler C."/>
            <person name="Green B.R."/>
            <person name="Martinez D."/>
            <person name="Putnam N.H."/>
            <person name="Zhou S."/>
            <person name="Allen A.E."/>
            <person name="Apt K.E."/>
            <person name="Bechner M."/>
            <person name="Brzezinski M.A."/>
            <person name="Chaal B.K."/>
            <person name="Chiovitti A."/>
            <person name="Davis A.K."/>
            <person name="Demarest M.S."/>
            <person name="Detter J.C."/>
            <person name="Glavina T."/>
            <person name="Goodstein D."/>
            <person name="Hadi M.Z."/>
            <person name="Hellsten U."/>
            <person name="Hildebrand M."/>
            <person name="Jenkins B.D."/>
            <person name="Jurka J."/>
            <person name="Kapitonov V.V."/>
            <person name="Kroger N."/>
            <person name="Lau W.W."/>
            <person name="Lane T.W."/>
            <person name="Larimer F.W."/>
            <person name="Lippmeier J.C."/>
            <person name="Lucas S."/>
            <person name="Medina M."/>
            <person name="Montsant A."/>
            <person name="Obornik M."/>
            <person name="Parker M.S."/>
            <person name="Palenik B."/>
            <person name="Pazour G.J."/>
            <person name="Richardson P.M."/>
            <person name="Rynearson T.A."/>
            <person name="Saito M.A."/>
            <person name="Schwartz D.C."/>
            <person name="Thamatrakoln K."/>
            <person name="Valentin K."/>
            <person name="Vardi A."/>
            <person name="Wilkerson F.P."/>
            <person name="Rokhsar D.S."/>
        </authorList>
    </citation>
    <scope>NUCLEOTIDE SEQUENCE [LARGE SCALE GENOMIC DNA]</scope>
    <source>
        <strain evidence="10 11">CCMP1335</strain>
    </source>
</reference>
<dbReference type="Pfam" id="PF24517">
    <property type="entry name" value="CBM96"/>
    <property type="match status" value="2"/>
</dbReference>